<reference evidence="3" key="2">
    <citation type="submission" date="2021-01" db="EMBL/GenBank/DDBJ databases">
        <authorList>
            <person name="Hahn C.R."/>
            <person name="Youssef N.H."/>
            <person name="Elshahed M."/>
        </authorList>
    </citation>
    <scope>NUCLEOTIDE SEQUENCE</scope>
    <source>
        <strain evidence="3">Zod_Metabat.24</strain>
    </source>
</reference>
<accession>A0A9D8KD49</accession>
<evidence type="ECO:0000256" key="1">
    <source>
        <dbReference type="ARBA" id="ARBA00022801"/>
    </source>
</evidence>
<dbReference type="InterPro" id="IPR003595">
    <property type="entry name" value="Tyr_Pase_cat"/>
</dbReference>
<dbReference type="PANTHER" id="PTHR23339">
    <property type="entry name" value="TYROSINE SPECIFIC PROTEIN PHOSPHATASE AND DUAL SPECIFICITY PROTEIN PHOSPHATASE"/>
    <property type="match status" value="1"/>
</dbReference>
<dbReference type="Proteomes" id="UP000809273">
    <property type="component" value="Unassembled WGS sequence"/>
</dbReference>
<keyword evidence="1" id="KW-0378">Hydrolase</keyword>
<protein>
    <submittedName>
        <fullName evidence="3">Dual specificity protein phosphatase family protein</fullName>
    </submittedName>
</protein>
<proteinExistence type="predicted"/>
<dbReference type="InterPro" id="IPR050561">
    <property type="entry name" value="PTP"/>
</dbReference>
<evidence type="ECO:0000313" key="4">
    <source>
        <dbReference type="Proteomes" id="UP000809273"/>
    </source>
</evidence>
<evidence type="ECO:0000313" key="3">
    <source>
        <dbReference type="EMBL" id="MBN1571963.1"/>
    </source>
</evidence>
<dbReference type="InterPro" id="IPR020422">
    <property type="entry name" value="TYR_PHOSPHATASE_DUAL_dom"/>
</dbReference>
<organism evidence="3 4">
    <name type="scientific">Candidatus Zymogenus saltonus</name>
    <dbReference type="NCBI Taxonomy" id="2844893"/>
    <lineage>
        <taxon>Bacteria</taxon>
        <taxon>Deltaproteobacteria</taxon>
        <taxon>Candidatus Zymogenia</taxon>
        <taxon>Candidatus Zymogeniales</taxon>
        <taxon>Candidatus Zymogenaceae</taxon>
        <taxon>Candidatus Zymogenus</taxon>
    </lineage>
</organism>
<dbReference type="AlphaFoldDB" id="A0A9D8KD49"/>
<dbReference type="SUPFAM" id="SSF52799">
    <property type="entry name" value="(Phosphotyrosine protein) phosphatases II"/>
    <property type="match status" value="1"/>
</dbReference>
<evidence type="ECO:0000259" key="2">
    <source>
        <dbReference type="PROSITE" id="PS50056"/>
    </source>
</evidence>
<dbReference type="InterPro" id="IPR029021">
    <property type="entry name" value="Prot-tyrosine_phosphatase-like"/>
</dbReference>
<sequence length="163" mass="18617">MNARINSSFCAGATNGERTLFAMTMPGLVRPLDDDLNILIENDVGAIVTLTEDSILIPLPYRKRFRLFHLPVENLEPPTLKQVIRFVDFVEAEFSRGVNVAVHCLMGIGRTGTMIAAYRVSMGEEPQEAIDNLREIRNFIETKEQEEIVHKYYRHLQKRRGKA</sequence>
<dbReference type="SMART" id="SM00195">
    <property type="entry name" value="DSPc"/>
    <property type="match status" value="1"/>
</dbReference>
<dbReference type="Gene3D" id="3.90.190.10">
    <property type="entry name" value="Protein tyrosine phosphatase superfamily"/>
    <property type="match status" value="1"/>
</dbReference>
<feature type="domain" description="Tyrosine specific protein phosphatases" evidence="2">
    <location>
        <begin position="81"/>
        <end position="148"/>
    </location>
</feature>
<name>A0A9D8KD49_9DELT</name>
<dbReference type="PROSITE" id="PS50056">
    <property type="entry name" value="TYR_PHOSPHATASE_2"/>
    <property type="match status" value="1"/>
</dbReference>
<dbReference type="FunFam" id="3.90.190.10:FF:000157">
    <property type="entry name" value="Protein-tyrosine phosphatase"/>
    <property type="match status" value="1"/>
</dbReference>
<dbReference type="Pfam" id="PF22785">
    <property type="entry name" value="Tc-R-P"/>
    <property type="match status" value="1"/>
</dbReference>
<gene>
    <name evidence="3" type="ORF">JW984_02065</name>
</gene>
<dbReference type="GO" id="GO:0016787">
    <property type="term" value="F:hydrolase activity"/>
    <property type="evidence" value="ECO:0007669"/>
    <property type="project" value="UniProtKB-KW"/>
</dbReference>
<dbReference type="InterPro" id="IPR016130">
    <property type="entry name" value="Tyr_Pase_AS"/>
</dbReference>
<dbReference type="SMART" id="SM00404">
    <property type="entry name" value="PTPc_motif"/>
    <property type="match status" value="1"/>
</dbReference>
<reference evidence="3" key="1">
    <citation type="journal article" date="2021" name="Environ. Microbiol.">
        <title>Genomic characterization of three novel Desulfobacterota classes expand the metabolic and phylogenetic diversity of the phylum.</title>
        <authorList>
            <person name="Murphy C.L."/>
            <person name="Biggerstaff J."/>
            <person name="Eichhorn A."/>
            <person name="Ewing E."/>
            <person name="Shahan R."/>
            <person name="Soriano D."/>
            <person name="Stewart S."/>
            <person name="VanMol K."/>
            <person name="Walker R."/>
            <person name="Walters P."/>
            <person name="Elshahed M.S."/>
            <person name="Youssef N.H."/>
        </authorList>
    </citation>
    <scope>NUCLEOTIDE SEQUENCE</scope>
    <source>
        <strain evidence="3">Zod_Metabat.24</strain>
    </source>
</reference>
<comment type="caution">
    <text evidence="3">The sequence shown here is derived from an EMBL/GenBank/DDBJ whole genome shotgun (WGS) entry which is preliminary data.</text>
</comment>
<dbReference type="PROSITE" id="PS00383">
    <property type="entry name" value="TYR_PHOSPHATASE_1"/>
    <property type="match status" value="1"/>
</dbReference>
<dbReference type="InterPro" id="IPR000387">
    <property type="entry name" value="Tyr_Pase_dom"/>
</dbReference>
<dbReference type="EMBL" id="JAFGIX010000009">
    <property type="protein sequence ID" value="MBN1571963.1"/>
    <property type="molecule type" value="Genomic_DNA"/>
</dbReference>